<feature type="transmembrane region" description="Helical" evidence="1">
    <location>
        <begin position="43"/>
        <end position="67"/>
    </location>
</feature>
<dbReference type="InterPro" id="IPR003848">
    <property type="entry name" value="DUF218"/>
</dbReference>
<dbReference type="Pfam" id="PF02698">
    <property type="entry name" value="DUF218"/>
    <property type="match status" value="1"/>
</dbReference>
<sequence>MEVRFPFMIYVLKFGAAWILPPGIFILALAAIAVYLWRRQVKAAAGILAAIAAVFYLLTTGAVADLFMGSLERTYPVPEHPQGDVIIMLGGGAIGGVQDVDGEGMLAPSPASRLLTAVRLHRLYGLPILLSGGQVFKDTGTEAEIARRVLISLGVPEEQIYTESESLTTRQNARYSAEILHREGFTHPILVTSAFHLPRAVLNFEKLGIEVTPYPSDFWVPAHPHLNPLKFVPSVSPFQTNITFLREELRTFVTRYLE</sequence>
<feature type="transmembrane region" description="Helical" evidence="1">
    <location>
        <begin position="12"/>
        <end position="37"/>
    </location>
</feature>
<dbReference type="CDD" id="cd06259">
    <property type="entry name" value="YdcF-like"/>
    <property type="match status" value="1"/>
</dbReference>
<dbReference type="Proteomes" id="UP000004633">
    <property type="component" value="Unassembled WGS sequence"/>
</dbReference>
<evidence type="ECO:0000313" key="3">
    <source>
        <dbReference type="EMBL" id="EFW28927.1"/>
    </source>
</evidence>
<dbReference type="GO" id="GO:0005886">
    <property type="term" value="C:plasma membrane"/>
    <property type="evidence" value="ECO:0007669"/>
    <property type="project" value="TreeGrafter"/>
</dbReference>
<organism evidence="3 4">
    <name type="scientific">Selenomonas artemidis F0399</name>
    <dbReference type="NCBI Taxonomy" id="749551"/>
    <lineage>
        <taxon>Bacteria</taxon>
        <taxon>Bacillati</taxon>
        <taxon>Bacillota</taxon>
        <taxon>Negativicutes</taxon>
        <taxon>Selenomonadales</taxon>
        <taxon>Selenomonadaceae</taxon>
        <taxon>Selenomonas</taxon>
    </lineage>
</organism>
<evidence type="ECO:0000259" key="2">
    <source>
        <dbReference type="Pfam" id="PF02698"/>
    </source>
</evidence>
<keyword evidence="1" id="KW-0812">Transmembrane</keyword>
<dbReference type="EMBL" id="AECV01000049">
    <property type="protein sequence ID" value="EFW28927.1"/>
    <property type="molecule type" value="Genomic_DNA"/>
</dbReference>
<feature type="domain" description="DUF218" evidence="2">
    <location>
        <begin position="84"/>
        <end position="247"/>
    </location>
</feature>
<comment type="caution">
    <text evidence="3">The sequence shown here is derived from an EMBL/GenBank/DDBJ whole genome shotgun (WGS) entry which is preliminary data.</text>
</comment>
<dbReference type="GO" id="GO:0000270">
    <property type="term" value="P:peptidoglycan metabolic process"/>
    <property type="evidence" value="ECO:0007669"/>
    <property type="project" value="TreeGrafter"/>
</dbReference>
<dbReference type="Gene3D" id="3.40.50.620">
    <property type="entry name" value="HUPs"/>
    <property type="match status" value="1"/>
</dbReference>
<gene>
    <name evidence="3" type="ORF">HMPREF9555_01853</name>
</gene>
<dbReference type="AlphaFoldDB" id="E7N4B0"/>
<keyword evidence="4" id="KW-1185">Reference proteome</keyword>
<proteinExistence type="predicted"/>
<protein>
    <recommendedName>
        <fullName evidence="2">DUF218 domain-containing protein</fullName>
    </recommendedName>
</protein>
<keyword evidence="1" id="KW-0472">Membrane</keyword>
<evidence type="ECO:0000256" key="1">
    <source>
        <dbReference type="SAM" id="Phobius"/>
    </source>
</evidence>
<dbReference type="GO" id="GO:0043164">
    <property type="term" value="P:Gram-negative-bacterium-type cell wall biogenesis"/>
    <property type="evidence" value="ECO:0007669"/>
    <property type="project" value="TreeGrafter"/>
</dbReference>
<dbReference type="InterPro" id="IPR014729">
    <property type="entry name" value="Rossmann-like_a/b/a_fold"/>
</dbReference>
<dbReference type="PANTHER" id="PTHR30336">
    <property type="entry name" value="INNER MEMBRANE PROTEIN, PROBABLE PERMEASE"/>
    <property type="match status" value="1"/>
</dbReference>
<dbReference type="HOGENOM" id="CLU_053514_1_1_9"/>
<dbReference type="InterPro" id="IPR051599">
    <property type="entry name" value="Cell_Envelope_Assoc"/>
</dbReference>
<dbReference type="PANTHER" id="PTHR30336:SF4">
    <property type="entry name" value="ENVELOPE BIOGENESIS FACTOR ELYC"/>
    <property type="match status" value="1"/>
</dbReference>
<keyword evidence="1" id="KW-1133">Transmembrane helix</keyword>
<reference evidence="3 4" key="1">
    <citation type="submission" date="2010-08" db="EMBL/GenBank/DDBJ databases">
        <authorList>
            <person name="Weinstock G."/>
            <person name="Sodergren E."/>
            <person name="Clifton S."/>
            <person name="Fulton L."/>
            <person name="Fulton B."/>
            <person name="Courtney L."/>
            <person name="Fronick C."/>
            <person name="Harrison M."/>
            <person name="Strong C."/>
            <person name="Farmer C."/>
            <person name="Delahaunty K."/>
            <person name="Markovic C."/>
            <person name="Hall O."/>
            <person name="Minx P."/>
            <person name="Tomlinson C."/>
            <person name="Mitreva M."/>
            <person name="Hou S."/>
            <person name="Chen J."/>
            <person name="Wollam A."/>
            <person name="Pepin K.H."/>
            <person name="Johnson M."/>
            <person name="Bhonagiri V."/>
            <person name="Zhang X."/>
            <person name="Suruliraj S."/>
            <person name="Warren W."/>
            <person name="Chinwalla A."/>
            <person name="Mardis E.R."/>
            <person name="Wilson R.K."/>
        </authorList>
    </citation>
    <scope>NUCLEOTIDE SEQUENCE [LARGE SCALE GENOMIC DNA]</scope>
    <source>
        <strain evidence="3 4">F0399</strain>
    </source>
</reference>
<name>E7N4B0_9FIRM</name>
<evidence type="ECO:0000313" key="4">
    <source>
        <dbReference type="Proteomes" id="UP000004633"/>
    </source>
</evidence>
<dbReference type="STRING" id="749551.HMPREF9555_01853"/>
<accession>E7N4B0</accession>